<dbReference type="PATRIC" id="fig|932677.3.peg.1503"/>
<dbReference type="Proteomes" id="UP000006690">
    <property type="component" value="Chromosome"/>
</dbReference>
<dbReference type="PANTHER" id="PTHR12526">
    <property type="entry name" value="GLYCOSYLTRANSFERASE"/>
    <property type="match status" value="1"/>
</dbReference>
<protein>
    <submittedName>
        <fullName evidence="1">Uncharacterized protein</fullName>
    </submittedName>
</protein>
<dbReference type="EMBL" id="AP012032">
    <property type="protein sequence ID" value="BAK11371.1"/>
    <property type="molecule type" value="Genomic_DNA"/>
</dbReference>
<evidence type="ECO:0000313" key="1">
    <source>
        <dbReference type="EMBL" id="BAK11371.1"/>
    </source>
</evidence>
<proteinExistence type="predicted"/>
<dbReference type="KEGG" id="paj:PAJ_1291"/>
<evidence type="ECO:0000313" key="2">
    <source>
        <dbReference type="Proteomes" id="UP000006690"/>
    </source>
</evidence>
<sequence>MKIGISNNHYPEQRNILVNPENDYINLKKRNVFYFLNPLRTRLLKKNKRFVFLPVPFAMGQKPDILHLFNEVAITQMNWVATFETELPRVLPVAGVAKHDNPELKQLIPYLLKDNCFGLIAISEATLHIQMKLFKPDVAAKIRAKTLVMHPPQTLFTPQKSARHSDKIRLVFVGNEFYRKGGAEIVLALSELVEAGQIDASQLDVQLIGDLTKRHNVAHRKFQDDEAFYRNIQDRISRLSFVTHHAQMANSALLKLFQNSDLGLLPTWQETYGFSVLEMQASGCPVLTSNVRALPEINPASAGWTIGGELNDDREYQVNSEADKDRLRRALIDGIKSTLLDILAHPACLMEKGEGSILRIKQQHDPRQYGVRLNDIYRRGVVECVEHPPALSI</sequence>
<dbReference type="GO" id="GO:0016757">
    <property type="term" value="F:glycosyltransferase activity"/>
    <property type="evidence" value="ECO:0007669"/>
    <property type="project" value="InterPro"/>
</dbReference>
<dbReference type="HOGENOM" id="CLU_688293_0_0_6"/>
<reference evidence="2" key="1">
    <citation type="journal article" date="2012" name="Appl. Microbiol. Biotechnol.">
        <title>The complete genome sequence of Pantoea ananatis AJ13355, an organism with great biotechnological potential.</title>
        <authorList>
            <person name="Hara Y."/>
            <person name="Kadotani N."/>
            <person name="Izui H."/>
            <person name="Katashkina J.I."/>
            <person name="Kuvaeva T.M."/>
            <person name="Andreeva I.G."/>
            <person name="Golubeva L.I."/>
            <person name="Malko D.B."/>
            <person name="Makeev V.J."/>
            <person name="Mashko S.V."/>
            <person name="Kozlov Y.I."/>
        </authorList>
    </citation>
    <scope>NUCLEOTIDE SEQUENCE [LARGE SCALE GENOMIC DNA]</scope>
    <source>
        <strain evidence="2">AJ13355</strain>
    </source>
</reference>
<dbReference type="Gene3D" id="3.40.50.2000">
    <property type="entry name" value="Glycogen Phosphorylase B"/>
    <property type="match status" value="1"/>
</dbReference>
<dbReference type="GO" id="GO:1901135">
    <property type="term" value="P:carbohydrate derivative metabolic process"/>
    <property type="evidence" value="ECO:0007669"/>
    <property type="project" value="UniProtKB-ARBA"/>
</dbReference>
<dbReference type="AlphaFoldDB" id="A0A0H3KWB4"/>
<name>A0A0H3KWB4_PANAA</name>
<dbReference type="eggNOG" id="COG0438">
    <property type="taxonomic scope" value="Bacteria"/>
</dbReference>
<dbReference type="RefSeq" id="WP_013025836.1">
    <property type="nucleotide sequence ID" value="NC_017531.2"/>
</dbReference>
<gene>
    <name evidence="1" type="ordered locus">PAJ_1291</name>
</gene>
<dbReference type="SUPFAM" id="SSF53756">
    <property type="entry name" value="UDP-Glycosyltransferase/glycogen phosphorylase"/>
    <property type="match status" value="1"/>
</dbReference>
<dbReference type="OrthoDB" id="9801609at2"/>
<dbReference type="Pfam" id="PF13692">
    <property type="entry name" value="Glyco_trans_1_4"/>
    <property type="match status" value="1"/>
</dbReference>
<organism evidence="1 2">
    <name type="scientific">Pantoea ananatis (strain AJ13355)</name>
    <dbReference type="NCBI Taxonomy" id="932677"/>
    <lineage>
        <taxon>Bacteria</taxon>
        <taxon>Pseudomonadati</taxon>
        <taxon>Pseudomonadota</taxon>
        <taxon>Gammaproteobacteria</taxon>
        <taxon>Enterobacterales</taxon>
        <taxon>Erwiniaceae</taxon>
        <taxon>Pantoea</taxon>
    </lineage>
</organism>
<accession>A0A0H3KWB4</accession>